<accession>A0A1K1LBK8</accession>
<keyword evidence="2" id="KW-1185">Reference proteome</keyword>
<organism evidence="1 2">
    <name type="scientific">Desulfovibrio piger</name>
    <dbReference type="NCBI Taxonomy" id="901"/>
    <lineage>
        <taxon>Bacteria</taxon>
        <taxon>Pseudomonadati</taxon>
        <taxon>Thermodesulfobacteriota</taxon>
        <taxon>Desulfovibrionia</taxon>
        <taxon>Desulfovibrionales</taxon>
        <taxon>Desulfovibrionaceae</taxon>
        <taxon>Desulfovibrio</taxon>
    </lineage>
</organism>
<dbReference type="Pfam" id="PF10123">
    <property type="entry name" value="Mu-like_Pro"/>
    <property type="match status" value="1"/>
</dbReference>
<gene>
    <name evidence="1" type="ORF">DESPIGER_0169</name>
</gene>
<dbReference type="OrthoDB" id="9816412at2"/>
<reference evidence="2" key="1">
    <citation type="submission" date="2016-10" db="EMBL/GenBank/DDBJ databases">
        <authorList>
            <person name="Wegmann U."/>
        </authorList>
    </citation>
    <scope>NUCLEOTIDE SEQUENCE [LARGE SCALE GENOMIC DNA]</scope>
</reference>
<evidence type="ECO:0000313" key="2">
    <source>
        <dbReference type="Proteomes" id="UP000186323"/>
    </source>
</evidence>
<dbReference type="AlphaFoldDB" id="A0A1K1LBK8"/>
<name>A0A1K1LBK8_9BACT</name>
<sequence length="374" mass="40114">MQDNNHAIHIFRPGRHTSMQGATIDFGEGDLIATAKAYDPTRHEAPLVIGHPRADAPAWGWVGGLTADEGGLFATPRQLDPAFAEMVRAGRFKKVSASFYTPDSPHNPVPGVYYLRHVGFLGAQPPAVKGLAPVPVNFAEGDTEEGCVSFDFAESPGLLRWLADLFRGLREYVVEKDGTEMADRAIPSYAVSGLQEMAAASAAQAAEIPAFAENLTPPKEKSMQKQETPPAENIDFAETKARADELERKVAYLTGIARKERASRLVDKALADGRLTPAQSVGLADFMAGLDEEGTFDFAENGGKTTSMSPAAFMAAFLERLPKQVDFSEAAPGGEEAPDTSSNDIAQRALAYCEEMRTKGVTVSVTDAVAHVSK</sequence>
<dbReference type="KEGG" id="dpg:DESPIGER_0169"/>
<dbReference type="RefSeq" id="WP_072331832.1">
    <property type="nucleotide sequence ID" value="NZ_LT630450.1"/>
</dbReference>
<proteinExistence type="predicted"/>
<dbReference type="EMBL" id="LT630450">
    <property type="protein sequence ID" value="SFV72071.1"/>
    <property type="molecule type" value="Genomic_DNA"/>
</dbReference>
<dbReference type="InterPro" id="IPR012106">
    <property type="entry name" value="Phage_Mu_Gp1"/>
</dbReference>
<protein>
    <submittedName>
        <fullName evidence="1">Phage protein</fullName>
    </submittedName>
</protein>
<evidence type="ECO:0000313" key="1">
    <source>
        <dbReference type="EMBL" id="SFV72071.1"/>
    </source>
</evidence>
<dbReference type="Proteomes" id="UP000186323">
    <property type="component" value="Chromosome I"/>
</dbReference>